<dbReference type="EMBL" id="CZQD01000052">
    <property type="protein sequence ID" value="CUS57933.1"/>
    <property type="molecule type" value="Genomic_DNA"/>
</dbReference>
<evidence type="ECO:0000313" key="1">
    <source>
        <dbReference type="EMBL" id="CUS57933.1"/>
    </source>
</evidence>
<dbReference type="AlphaFoldDB" id="A0A160U2H4"/>
<gene>
    <name evidence="1" type="ORF">MGWOODY_Hyp1955</name>
</gene>
<proteinExistence type="predicted"/>
<protein>
    <submittedName>
        <fullName evidence="1">Uncharacterized protein</fullName>
    </submittedName>
</protein>
<accession>A0A160U2H4</accession>
<organism evidence="1">
    <name type="scientific">hydrothermal vent metagenome</name>
    <dbReference type="NCBI Taxonomy" id="652676"/>
    <lineage>
        <taxon>unclassified sequences</taxon>
        <taxon>metagenomes</taxon>
        <taxon>ecological metagenomes</taxon>
    </lineage>
</organism>
<name>A0A160U2H4_9ZZZZ</name>
<reference evidence="1" key="1">
    <citation type="submission" date="2015-10" db="EMBL/GenBank/DDBJ databases">
        <authorList>
            <person name="Gilbert D.G."/>
        </authorList>
    </citation>
    <scope>NUCLEOTIDE SEQUENCE</scope>
</reference>
<sequence length="38" mass="4253">MWVGNKAGAIADSQNDTIVSNVFMRRIMSRPGKLFLDL</sequence>